<evidence type="ECO:0000313" key="3">
    <source>
        <dbReference type="Proteomes" id="UP000077748"/>
    </source>
</evidence>
<gene>
    <name evidence="2" type="ORF">A9C11_12515</name>
</gene>
<dbReference type="AlphaFoldDB" id="A0A1A9KBB3"/>
<dbReference type="CDD" id="cd04301">
    <property type="entry name" value="NAT_SF"/>
    <property type="match status" value="1"/>
</dbReference>
<dbReference type="GO" id="GO:0016747">
    <property type="term" value="F:acyltransferase activity, transferring groups other than amino-acyl groups"/>
    <property type="evidence" value="ECO:0007669"/>
    <property type="project" value="InterPro"/>
</dbReference>
<protein>
    <submittedName>
        <fullName evidence="2">GNAT family acetyltransferase</fullName>
    </submittedName>
</protein>
<evidence type="ECO:0000259" key="1">
    <source>
        <dbReference type="PROSITE" id="PS51186"/>
    </source>
</evidence>
<proteinExistence type="predicted"/>
<dbReference type="PROSITE" id="PS51186">
    <property type="entry name" value="GNAT"/>
    <property type="match status" value="1"/>
</dbReference>
<name>A0A1A9KBB3_9PSED</name>
<dbReference type="SUPFAM" id="SSF55729">
    <property type="entry name" value="Acyl-CoA N-acyltransferases (Nat)"/>
    <property type="match status" value="1"/>
</dbReference>
<feature type="domain" description="N-acetyltransferase" evidence="1">
    <location>
        <begin position="28"/>
        <end position="175"/>
    </location>
</feature>
<dbReference type="Proteomes" id="UP000077748">
    <property type="component" value="Chromosome"/>
</dbReference>
<keyword evidence="2" id="KW-0808">Transferase</keyword>
<accession>A0A1A9KBB3</accession>
<dbReference type="InterPro" id="IPR000182">
    <property type="entry name" value="GNAT_dom"/>
</dbReference>
<reference evidence="2 3" key="1">
    <citation type="submission" date="2016-05" db="EMBL/GenBank/DDBJ databases">
        <title>Genome Sequence of Pseudomonas citronellolis Strain SJTE-3, an Estrogens and Persistent Organic Pollutants degradation strain.</title>
        <authorList>
            <person name="Liang R."/>
        </authorList>
    </citation>
    <scope>NUCLEOTIDE SEQUENCE [LARGE SCALE GENOMIC DNA]</scope>
    <source>
        <strain evidence="2 3">SJTE-3</strain>
    </source>
</reference>
<sequence length="229" mass="25537">MFTLVTLDAPPPESLKNQVLQMVVDYFSDISPVPLTPSNPLYQLYQYVIGYEVHLYLQAMDRAVDSSARLVLALDDEDPSQVLGFALYLPSQDDAQACTLAYLAVTASHRRHGIARAMLQQVAGHRPHVELACAASKVPAFESMGFKVLAAQGPHVLLNTRDHRSDGMVAVQDLAPIYQSKEVRQIHAYLVQQHGRKAMADAEKKRDRLLDQMAHQAQALVKERFPTLH</sequence>
<organism evidence="2 3">
    <name type="scientific">Pseudomonas citronellolis</name>
    <dbReference type="NCBI Taxonomy" id="53408"/>
    <lineage>
        <taxon>Bacteria</taxon>
        <taxon>Pseudomonadati</taxon>
        <taxon>Pseudomonadota</taxon>
        <taxon>Gammaproteobacteria</taxon>
        <taxon>Pseudomonadales</taxon>
        <taxon>Pseudomonadaceae</taxon>
        <taxon>Pseudomonas</taxon>
    </lineage>
</organism>
<dbReference type="Pfam" id="PF13508">
    <property type="entry name" value="Acetyltransf_7"/>
    <property type="match status" value="1"/>
</dbReference>
<dbReference type="EMBL" id="CP015878">
    <property type="protein sequence ID" value="ANI14759.1"/>
    <property type="molecule type" value="Genomic_DNA"/>
</dbReference>
<dbReference type="RefSeq" id="WP_064582809.1">
    <property type="nucleotide sequence ID" value="NZ_CP015878.1"/>
</dbReference>
<evidence type="ECO:0000313" key="2">
    <source>
        <dbReference type="EMBL" id="ANI14759.1"/>
    </source>
</evidence>
<dbReference type="Gene3D" id="3.40.630.30">
    <property type="match status" value="1"/>
</dbReference>
<dbReference type="InterPro" id="IPR016181">
    <property type="entry name" value="Acyl_CoA_acyltransferase"/>
</dbReference>